<comment type="caution">
    <text evidence="2">The sequence shown here is derived from an EMBL/GenBank/DDBJ whole genome shotgun (WGS) entry which is preliminary data.</text>
</comment>
<evidence type="ECO:0000256" key="1">
    <source>
        <dbReference type="SAM" id="MobiDB-lite"/>
    </source>
</evidence>
<accession>A0ABD3B3Y7</accession>
<dbReference type="Proteomes" id="UP001630127">
    <property type="component" value="Unassembled WGS sequence"/>
</dbReference>
<name>A0ABD3B3Y7_9GENT</name>
<dbReference type="EMBL" id="JBJUIK010000001">
    <property type="protein sequence ID" value="KAL3537852.1"/>
    <property type="molecule type" value="Genomic_DNA"/>
</dbReference>
<protein>
    <submittedName>
        <fullName evidence="2">Uncharacterized protein</fullName>
    </submittedName>
</protein>
<keyword evidence="3" id="KW-1185">Reference proteome</keyword>
<sequence length="201" mass="22764">MQGLTHEAFGNINSTGAIHGIEEDFDFGLELENDGVCDEETTNFFKLSKHTEAKFYKGYKSFTFISFLYRDKEGTRPQLKSDKVYVPPMCFTMSRDEKDTFCQVEKLETSSNGKDYHKEVSYLAAGPDKVKEGVDRVTLDALTPKSSTNIIEYGDDGDDFIEDDDYFSSEDDLRSDNTNGDTSGDDDDFIDKFQQGDEDDN</sequence>
<evidence type="ECO:0000313" key="2">
    <source>
        <dbReference type="EMBL" id="KAL3537852.1"/>
    </source>
</evidence>
<organism evidence="2 3">
    <name type="scientific">Cinchona calisaya</name>
    <dbReference type="NCBI Taxonomy" id="153742"/>
    <lineage>
        <taxon>Eukaryota</taxon>
        <taxon>Viridiplantae</taxon>
        <taxon>Streptophyta</taxon>
        <taxon>Embryophyta</taxon>
        <taxon>Tracheophyta</taxon>
        <taxon>Spermatophyta</taxon>
        <taxon>Magnoliopsida</taxon>
        <taxon>eudicotyledons</taxon>
        <taxon>Gunneridae</taxon>
        <taxon>Pentapetalae</taxon>
        <taxon>asterids</taxon>
        <taxon>lamiids</taxon>
        <taxon>Gentianales</taxon>
        <taxon>Rubiaceae</taxon>
        <taxon>Cinchonoideae</taxon>
        <taxon>Cinchoneae</taxon>
        <taxon>Cinchona</taxon>
    </lineage>
</organism>
<feature type="region of interest" description="Disordered" evidence="1">
    <location>
        <begin position="153"/>
        <end position="201"/>
    </location>
</feature>
<evidence type="ECO:0000313" key="3">
    <source>
        <dbReference type="Proteomes" id="UP001630127"/>
    </source>
</evidence>
<gene>
    <name evidence="2" type="ORF">ACH5RR_001218</name>
</gene>
<proteinExistence type="predicted"/>
<feature type="compositionally biased region" description="Acidic residues" evidence="1">
    <location>
        <begin position="153"/>
        <end position="170"/>
    </location>
</feature>
<reference evidence="2 3" key="1">
    <citation type="submission" date="2024-11" db="EMBL/GenBank/DDBJ databases">
        <title>A near-complete genome assembly of Cinchona calisaya.</title>
        <authorList>
            <person name="Lian D.C."/>
            <person name="Zhao X.W."/>
            <person name="Wei L."/>
        </authorList>
    </citation>
    <scope>NUCLEOTIDE SEQUENCE [LARGE SCALE GENOMIC DNA]</scope>
    <source>
        <tissue evidence="2">Nenye</tissue>
    </source>
</reference>
<dbReference type="AlphaFoldDB" id="A0ABD3B3Y7"/>